<dbReference type="PANTHER" id="PTHR30575">
    <property type="entry name" value="PEPTIDASE M20"/>
    <property type="match status" value="1"/>
</dbReference>
<protein>
    <recommendedName>
        <fullName evidence="1">Peptidase M20 domain-containing protein 2</fullName>
    </recommendedName>
</protein>
<dbReference type="Proteomes" id="UP000410049">
    <property type="component" value="Unassembled WGS sequence"/>
</dbReference>
<comment type="similarity">
    <text evidence="1">Belongs to the peptidase M20A family.</text>
</comment>
<evidence type="ECO:0000256" key="2">
    <source>
        <dbReference type="SAM" id="MobiDB-lite"/>
    </source>
</evidence>
<dbReference type="PIRSF" id="PIRSF037226">
    <property type="entry name" value="Amidohydrolase_ACY1L2_prd"/>
    <property type="match status" value="1"/>
</dbReference>
<evidence type="ECO:0000259" key="3">
    <source>
        <dbReference type="Pfam" id="PF07687"/>
    </source>
</evidence>
<sequence>MSEQEQQHTNPTATATETTPKTAGAVAQPGPDAETLARVADAKRRISAYVDEVLPEYQKISLAIHDKPEVSNYEFFASQTLSDRLKQEGFDVTLGVADHRTGFSAVYRTGKPGPVVVFLAEYDALPGVGHGCGHSVFGPNSSLAAASLKRVIDEFGGELRVYGTPGEEGGENGSAKGSFVKDGFFDDVDIALCAHPHAGGNGLSSRNLACQPVDIEFHGKASHAAASPERGINALDGVIQTFNSINALRQHLPKDVRIHGVIVDGGVQPNVVPDYAKAKFYLRSASVPGLLALRKKVENIVAGAALATGAKGSLTPYQNQVDNMIPTPLFDAVWKRNAEALGQTVEATEQDKVVFGSSDVGNVSQVVPTIQPWFSISPENLGGHNEQVAAAAASPFGLESIRWSSKALAFTALDILTDPALLARIKEQHAARVRTQEEDVAAAV</sequence>
<dbReference type="Gene3D" id="3.40.630.10">
    <property type="entry name" value="Zn peptidases"/>
    <property type="match status" value="1"/>
</dbReference>
<dbReference type="Pfam" id="PF07687">
    <property type="entry name" value="M20_dimer"/>
    <property type="match status" value="1"/>
</dbReference>
<dbReference type="GO" id="GO:0046657">
    <property type="term" value="P:folic acid catabolic process"/>
    <property type="evidence" value="ECO:0007669"/>
    <property type="project" value="TreeGrafter"/>
</dbReference>
<dbReference type="SUPFAM" id="SSF53187">
    <property type="entry name" value="Zn-dependent exopeptidases"/>
    <property type="match status" value="1"/>
</dbReference>
<dbReference type="InterPro" id="IPR011650">
    <property type="entry name" value="Peptidase_M20_dimer"/>
</dbReference>
<name>A0A5M9ZGB5_9BIFI</name>
<comment type="caution">
    <text evidence="4">The sequence shown here is derived from an EMBL/GenBank/DDBJ whole genome shotgun (WGS) entry which is preliminary data.</text>
</comment>
<dbReference type="FunFam" id="3.30.70.360:FF:000004">
    <property type="entry name" value="Peptidase M20 domain-containing protein 2"/>
    <property type="match status" value="1"/>
</dbReference>
<dbReference type="InterPro" id="IPR017144">
    <property type="entry name" value="Xaa-Arg_dipeptidase"/>
</dbReference>
<dbReference type="PANTHER" id="PTHR30575:SF0">
    <property type="entry name" value="XAA-ARG DIPEPTIDASE"/>
    <property type="match status" value="1"/>
</dbReference>
<feature type="domain" description="Peptidase M20 dimerisation" evidence="3">
    <location>
        <begin position="214"/>
        <end position="302"/>
    </location>
</feature>
<feature type="compositionally biased region" description="Low complexity" evidence="2">
    <location>
        <begin position="9"/>
        <end position="25"/>
    </location>
</feature>
<dbReference type="Gene3D" id="3.30.70.360">
    <property type="match status" value="1"/>
</dbReference>
<dbReference type="InterPro" id="IPR036264">
    <property type="entry name" value="Bact_exopeptidase_dim_dom"/>
</dbReference>
<proteinExistence type="inferred from homology"/>
<dbReference type="AlphaFoldDB" id="A0A5M9ZGB5"/>
<gene>
    <name evidence="4" type="ORF">EMO91_11775</name>
</gene>
<dbReference type="NCBIfam" id="TIGR01891">
    <property type="entry name" value="amidohydrolases"/>
    <property type="match status" value="1"/>
</dbReference>
<dbReference type="InterPro" id="IPR052030">
    <property type="entry name" value="Peptidase_M20/M20A_hydrolases"/>
</dbReference>
<dbReference type="Pfam" id="PF01546">
    <property type="entry name" value="Peptidase_M20"/>
    <property type="match status" value="1"/>
</dbReference>
<dbReference type="InterPro" id="IPR002933">
    <property type="entry name" value="Peptidase_M20"/>
</dbReference>
<dbReference type="EMBL" id="RZUH01000013">
    <property type="protein sequence ID" value="KAA8825823.1"/>
    <property type="molecule type" value="Genomic_DNA"/>
</dbReference>
<dbReference type="GO" id="GO:0005737">
    <property type="term" value="C:cytoplasm"/>
    <property type="evidence" value="ECO:0007669"/>
    <property type="project" value="TreeGrafter"/>
</dbReference>
<evidence type="ECO:0000313" key="4">
    <source>
        <dbReference type="EMBL" id="KAA8825823.1"/>
    </source>
</evidence>
<evidence type="ECO:0000256" key="1">
    <source>
        <dbReference type="PIRNR" id="PIRNR037226"/>
    </source>
</evidence>
<feature type="region of interest" description="Disordered" evidence="2">
    <location>
        <begin position="1"/>
        <end position="33"/>
    </location>
</feature>
<evidence type="ECO:0000313" key="5">
    <source>
        <dbReference type="Proteomes" id="UP000410049"/>
    </source>
</evidence>
<dbReference type="SUPFAM" id="SSF55031">
    <property type="entry name" value="Bacterial exopeptidase dimerisation domain"/>
    <property type="match status" value="1"/>
</dbReference>
<dbReference type="GO" id="GO:0016805">
    <property type="term" value="F:dipeptidase activity"/>
    <property type="evidence" value="ECO:0007669"/>
    <property type="project" value="InterPro"/>
</dbReference>
<dbReference type="InterPro" id="IPR017439">
    <property type="entry name" value="Amidohydrolase"/>
</dbReference>
<dbReference type="RefSeq" id="WP_140491904.1">
    <property type="nucleotide sequence ID" value="NZ_RZUH01000013.1"/>
</dbReference>
<dbReference type="CDD" id="cd03887">
    <property type="entry name" value="M20_Acy1L2"/>
    <property type="match status" value="1"/>
</dbReference>
<accession>A0A5M9ZGB5</accession>
<reference evidence="4 5" key="1">
    <citation type="journal article" date="2019" name="Syst. Appl. Microbiol.">
        <title>Characterization of Bifidobacterium species in feaces of the Egyptian fruit bat: Description of B. vespertilionis sp. nov. and B. rousetti sp. nov.</title>
        <authorList>
            <person name="Modesto M."/>
            <person name="Satti M."/>
            <person name="Watanabe K."/>
            <person name="Puglisi E."/>
            <person name="Morelli L."/>
            <person name="Huang C.-H."/>
            <person name="Liou J.-S."/>
            <person name="Miyashita M."/>
            <person name="Tamura T."/>
            <person name="Saito S."/>
            <person name="Mori K."/>
            <person name="Huang L."/>
            <person name="Sciavilla P."/>
            <person name="Sandri C."/>
            <person name="Spiezio C."/>
            <person name="Vitali F."/>
            <person name="Cavalieri D."/>
            <person name="Perpetuini G."/>
            <person name="Tofalo R."/>
            <person name="Bonetti A."/>
            <person name="Arita M."/>
            <person name="Mattarelli P."/>
        </authorList>
    </citation>
    <scope>NUCLEOTIDE SEQUENCE [LARGE SCALE GENOMIC DNA]</scope>
    <source>
        <strain evidence="4 5">RST17</strain>
    </source>
</reference>
<organism evidence="4 5">
    <name type="scientific">Bifidobacterium myosotis</name>
    <dbReference type="NCBI Taxonomy" id="1630166"/>
    <lineage>
        <taxon>Bacteria</taxon>
        <taxon>Bacillati</taxon>
        <taxon>Actinomycetota</taxon>
        <taxon>Actinomycetes</taxon>
        <taxon>Bifidobacteriales</taxon>
        <taxon>Bifidobacteriaceae</taxon>
        <taxon>Bifidobacterium</taxon>
    </lineage>
</organism>
<dbReference type="GO" id="GO:0071713">
    <property type="term" value="F:para-aminobenzoyl-glutamate hydrolase activity"/>
    <property type="evidence" value="ECO:0007669"/>
    <property type="project" value="TreeGrafter"/>
</dbReference>